<sequence length="86" mass="9729">MAVQTDATFPAPRCVVIEPVRSFDNISLQDWIARRLVPECKVHTDPMTSRALDEHAWREPVATPLSRSRANASQMRLPQRITGMSN</sequence>
<proteinExistence type="predicted"/>
<accession>A0AAX0HU12</accession>
<comment type="caution">
    <text evidence="2">The sequence shown here is derived from an EMBL/GenBank/DDBJ whole genome shotgun (WGS) entry which is preliminary data.</text>
</comment>
<feature type="region of interest" description="Disordered" evidence="1">
    <location>
        <begin position="61"/>
        <end position="86"/>
    </location>
</feature>
<feature type="compositionally biased region" description="Polar residues" evidence="1">
    <location>
        <begin position="65"/>
        <end position="86"/>
    </location>
</feature>
<dbReference type="Proteomes" id="UP000175852">
    <property type="component" value="Unassembled WGS sequence"/>
</dbReference>
<gene>
    <name evidence="2" type="ORF">BIY41_06430</name>
</gene>
<dbReference type="EMBL" id="MKCQ01000025">
    <property type="protein sequence ID" value="OEY87909.1"/>
    <property type="molecule type" value="Genomic_DNA"/>
</dbReference>
<evidence type="ECO:0000313" key="2">
    <source>
        <dbReference type="EMBL" id="OEY87909.1"/>
    </source>
</evidence>
<evidence type="ECO:0000313" key="3">
    <source>
        <dbReference type="Proteomes" id="UP000175852"/>
    </source>
</evidence>
<evidence type="ECO:0000256" key="1">
    <source>
        <dbReference type="SAM" id="MobiDB-lite"/>
    </source>
</evidence>
<protein>
    <submittedName>
        <fullName evidence="2">Transposase</fullName>
    </submittedName>
</protein>
<name>A0AAX0HU12_XANCG</name>
<dbReference type="AlphaFoldDB" id="A0AAX0HU12"/>
<reference evidence="2 3" key="1">
    <citation type="submission" date="2016-09" db="EMBL/GenBank/DDBJ databases">
        <authorList>
            <person name="Wen S.-F."/>
            <person name="Lo A.-C."/>
            <person name="Lin C.-J."/>
            <person name="Tseng T.-T."/>
        </authorList>
    </citation>
    <scope>NUCLEOTIDE SEQUENCE [LARGE SCALE GENOMIC DNA]</scope>
    <source>
        <strain evidence="2 3">12609</strain>
    </source>
</reference>
<organism evidence="2 3">
    <name type="scientific">Xanthomonas campestris pv. glycines</name>
    <dbReference type="NCBI Taxonomy" id="473421"/>
    <lineage>
        <taxon>Bacteria</taxon>
        <taxon>Pseudomonadati</taxon>
        <taxon>Pseudomonadota</taxon>
        <taxon>Gammaproteobacteria</taxon>
        <taxon>Lysobacterales</taxon>
        <taxon>Lysobacteraceae</taxon>
        <taxon>Xanthomonas</taxon>
    </lineage>
</organism>